<gene>
    <name evidence="2" type="ORF">AAEO60_04395</name>
</gene>
<name>A0ABU9IDV1_9SPHN</name>
<evidence type="ECO:0000256" key="1">
    <source>
        <dbReference type="SAM" id="MobiDB-lite"/>
    </source>
</evidence>
<protein>
    <submittedName>
        <fullName evidence="2">Uncharacterized protein</fullName>
    </submittedName>
</protein>
<proteinExistence type="predicted"/>
<dbReference type="Proteomes" id="UP001497045">
    <property type="component" value="Unassembled WGS sequence"/>
</dbReference>
<dbReference type="RefSeq" id="WP_341672428.1">
    <property type="nucleotide sequence ID" value="NZ_JBBYHV010000001.1"/>
</dbReference>
<sequence>MEIRHFVADEPLRRRATDLDRTAKPMEPQPLSAVIDPTAQ</sequence>
<reference evidence="2 3" key="1">
    <citation type="submission" date="2024-04" db="EMBL/GenBank/DDBJ databases">
        <title>Aurantiacibacter sp. DGU6 16S ribosomal RNA gene Genome sequencing and assembly.</title>
        <authorList>
            <person name="Park S."/>
        </authorList>
    </citation>
    <scope>NUCLEOTIDE SEQUENCE [LARGE SCALE GENOMIC DNA]</scope>
    <source>
        <strain evidence="2 3">DGU6</strain>
    </source>
</reference>
<keyword evidence="3" id="KW-1185">Reference proteome</keyword>
<feature type="compositionally biased region" description="Basic and acidic residues" evidence="1">
    <location>
        <begin position="14"/>
        <end position="24"/>
    </location>
</feature>
<evidence type="ECO:0000313" key="2">
    <source>
        <dbReference type="EMBL" id="MEL1249907.1"/>
    </source>
</evidence>
<dbReference type="EMBL" id="JBBYHV010000001">
    <property type="protein sequence ID" value="MEL1249907.1"/>
    <property type="molecule type" value="Genomic_DNA"/>
</dbReference>
<feature type="region of interest" description="Disordered" evidence="1">
    <location>
        <begin position="14"/>
        <end position="40"/>
    </location>
</feature>
<evidence type="ECO:0000313" key="3">
    <source>
        <dbReference type="Proteomes" id="UP001497045"/>
    </source>
</evidence>
<comment type="caution">
    <text evidence="2">The sequence shown here is derived from an EMBL/GenBank/DDBJ whole genome shotgun (WGS) entry which is preliminary data.</text>
</comment>
<organism evidence="2 3">
    <name type="scientific">Aurantiacibacter gilvus</name>
    <dbReference type="NCBI Taxonomy" id="3139141"/>
    <lineage>
        <taxon>Bacteria</taxon>
        <taxon>Pseudomonadati</taxon>
        <taxon>Pseudomonadota</taxon>
        <taxon>Alphaproteobacteria</taxon>
        <taxon>Sphingomonadales</taxon>
        <taxon>Erythrobacteraceae</taxon>
        <taxon>Aurantiacibacter</taxon>
    </lineage>
</organism>
<accession>A0ABU9IDV1</accession>